<name>W2WG01_PHYNI</name>
<reference evidence="1 2" key="1">
    <citation type="submission" date="2013-11" db="EMBL/GenBank/DDBJ databases">
        <title>The Genome Sequence of Phytophthora parasitica CJ01A1.</title>
        <authorList>
            <consortium name="The Broad Institute Genomics Platform"/>
            <person name="Russ C."/>
            <person name="Tyler B."/>
            <person name="Panabieres F."/>
            <person name="Shan W."/>
            <person name="Tripathy S."/>
            <person name="Grunwald N."/>
            <person name="Machado M."/>
            <person name="Johnson C.S."/>
            <person name="Walker B."/>
            <person name="Young S.K."/>
            <person name="Zeng Q."/>
            <person name="Gargeya S."/>
            <person name="Fitzgerald M."/>
            <person name="Haas B."/>
            <person name="Abouelleil A."/>
            <person name="Allen A.W."/>
            <person name="Alvarado L."/>
            <person name="Arachchi H.M."/>
            <person name="Berlin A.M."/>
            <person name="Chapman S.B."/>
            <person name="Gainer-Dewar J."/>
            <person name="Goldberg J."/>
            <person name="Griggs A."/>
            <person name="Gujja S."/>
            <person name="Hansen M."/>
            <person name="Howarth C."/>
            <person name="Imamovic A."/>
            <person name="Ireland A."/>
            <person name="Larimer J."/>
            <person name="McCowan C."/>
            <person name="Murphy C."/>
            <person name="Pearson M."/>
            <person name="Poon T.W."/>
            <person name="Priest M."/>
            <person name="Roberts A."/>
            <person name="Saif S."/>
            <person name="Shea T."/>
            <person name="Sisk P."/>
            <person name="Sykes S."/>
            <person name="Wortman J."/>
            <person name="Nusbaum C."/>
            <person name="Birren B."/>
        </authorList>
    </citation>
    <scope>NUCLEOTIDE SEQUENCE [LARGE SCALE GENOMIC DNA]</scope>
    <source>
        <strain evidence="1 2">CJ01A1</strain>
    </source>
</reference>
<evidence type="ECO:0000313" key="1">
    <source>
        <dbReference type="EMBL" id="ETP09530.1"/>
    </source>
</evidence>
<gene>
    <name evidence="1" type="ORF">F441_14603</name>
</gene>
<dbReference type="EMBL" id="ANIX01002866">
    <property type="protein sequence ID" value="ETP09530.1"/>
    <property type="molecule type" value="Genomic_DNA"/>
</dbReference>
<protein>
    <submittedName>
        <fullName evidence="1">Uncharacterized protein</fullName>
    </submittedName>
</protein>
<sequence>MTDWIDEKAFKLLWRSLTKAGRRARPSTGLNSGHTYVKPGVKGRLQEDRAGVEYFVTAHALVSQEEAESVSDPVEAPVDLSDSYESEVELDNEFEDDSSEFAQDDAAMLAMAASGWEKYDQNHSSKSVLYRIRPCMLYVVEALTRL</sequence>
<organism evidence="1 2">
    <name type="scientific">Phytophthora nicotianae CJ01A1</name>
    <dbReference type="NCBI Taxonomy" id="1317063"/>
    <lineage>
        <taxon>Eukaryota</taxon>
        <taxon>Sar</taxon>
        <taxon>Stramenopiles</taxon>
        <taxon>Oomycota</taxon>
        <taxon>Peronosporomycetes</taxon>
        <taxon>Peronosporales</taxon>
        <taxon>Peronosporaceae</taxon>
        <taxon>Phytophthora</taxon>
    </lineage>
</organism>
<evidence type="ECO:0000313" key="2">
    <source>
        <dbReference type="Proteomes" id="UP000018958"/>
    </source>
</evidence>
<dbReference type="AlphaFoldDB" id="W2WG01"/>
<comment type="caution">
    <text evidence="1">The sequence shown here is derived from an EMBL/GenBank/DDBJ whole genome shotgun (WGS) entry which is preliminary data.</text>
</comment>
<proteinExistence type="predicted"/>
<accession>W2WG01</accession>
<dbReference type="Proteomes" id="UP000018958">
    <property type="component" value="Unassembled WGS sequence"/>
</dbReference>